<protein>
    <recommendedName>
        <fullName evidence="4">ABC transporter domain-containing protein</fullName>
    </recommendedName>
</protein>
<dbReference type="Gene3D" id="3.40.50.300">
    <property type="entry name" value="P-loop containing nucleotide triphosphate hydrolases"/>
    <property type="match status" value="1"/>
</dbReference>
<dbReference type="CDD" id="cd03230">
    <property type="entry name" value="ABC_DR_subfamily_A"/>
    <property type="match status" value="1"/>
</dbReference>
<dbReference type="InterPro" id="IPR003439">
    <property type="entry name" value="ABC_transporter-like_ATP-bd"/>
</dbReference>
<evidence type="ECO:0000313" key="6">
    <source>
        <dbReference type="Proteomes" id="UP000189761"/>
    </source>
</evidence>
<accession>A0A8E2I7Q7</accession>
<sequence length="273" mass="31480">MTKVILEARQVAKKLNRKLILDNVSLRCERNMIIAIQGKNGSGKSTLLKLLAGIYEPTNGQMIRRTRKIGYVPEHFPEKLRFKVKEYLMLIGSIHNIDKQQLDAKLIKYFQLFNIEAYLQTPLKLCSKGTKQKVGIIQALLHDPDILLLDEPLTGLDATSQDELILILEKLKRERTILFTTHEEMMVDRLADQIFYVDSGKLLTLNRSRRKLMQIKIECDHSERLKEVDVAFHIRSVGPETILTVDGEKSDQLLLELLQNNFSVREVKEVNEC</sequence>
<dbReference type="InterPro" id="IPR027417">
    <property type="entry name" value="P-loop_NTPase"/>
</dbReference>
<reference evidence="5 6" key="1">
    <citation type="submission" date="2017-01" db="EMBL/GenBank/DDBJ databases">
        <title>Draft genome sequence of Bacillus oleronius.</title>
        <authorList>
            <person name="Allam M."/>
        </authorList>
    </citation>
    <scope>NUCLEOTIDE SEQUENCE [LARGE SCALE GENOMIC DNA]</scope>
    <source>
        <strain evidence="5 6">DSM 9356</strain>
    </source>
</reference>
<name>A0A8E2I7Q7_9BACI</name>
<dbReference type="InterPro" id="IPR051782">
    <property type="entry name" value="ABC_Transporter_VariousFunc"/>
</dbReference>
<keyword evidence="2" id="KW-0547">Nucleotide-binding</keyword>
<dbReference type="RefSeq" id="WP_078110584.1">
    <property type="nucleotide sequence ID" value="NZ_CP065424.1"/>
</dbReference>
<dbReference type="Pfam" id="PF00005">
    <property type="entry name" value="ABC_tran"/>
    <property type="match status" value="1"/>
</dbReference>
<dbReference type="GO" id="GO:0016887">
    <property type="term" value="F:ATP hydrolysis activity"/>
    <property type="evidence" value="ECO:0007669"/>
    <property type="project" value="InterPro"/>
</dbReference>
<dbReference type="PANTHER" id="PTHR42939">
    <property type="entry name" value="ABC TRANSPORTER ATP-BINDING PROTEIN ALBC-RELATED"/>
    <property type="match status" value="1"/>
</dbReference>
<keyword evidence="3" id="KW-0067">ATP-binding</keyword>
<dbReference type="PANTHER" id="PTHR42939:SF1">
    <property type="entry name" value="ABC TRANSPORTER ATP-BINDING PROTEIN ALBC-RELATED"/>
    <property type="match status" value="1"/>
</dbReference>
<dbReference type="SUPFAM" id="SSF52540">
    <property type="entry name" value="P-loop containing nucleoside triphosphate hydrolases"/>
    <property type="match status" value="1"/>
</dbReference>
<feature type="domain" description="ABC transporter" evidence="4">
    <location>
        <begin position="6"/>
        <end position="224"/>
    </location>
</feature>
<keyword evidence="1" id="KW-0813">Transport</keyword>
<gene>
    <name evidence="5" type="ORF">BWZ43_14990</name>
</gene>
<comment type="caution">
    <text evidence="5">The sequence shown here is derived from an EMBL/GenBank/DDBJ whole genome shotgun (WGS) entry which is preliminary data.</text>
</comment>
<evidence type="ECO:0000256" key="3">
    <source>
        <dbReference type="ARBA" id="ARBA00022840"/>
    </source>
</evidence>
<dbReference type="PROSITE" id="PS50893">
    <property type="entry name" value="ABC_TRANSPORTER_2"/>
    <property type="match status" value="1"/>
</dbReference>
<dbReference type="AlphaFoldDB" id="A0A8E2I7Q7"/>
<proteinExistence type="predicted"/>
<keyword evidence="6" id="KW-1185">Reference proteome</keyword>
<dbReference type="GO" id="GO:0005524">
    <property type="term" value="F:ATP binding"/>
    <property type="evidence" value="ECO:0007669"/>
    <property type="project" value="UniProtKB-KW"/>
</dbReference>
<organism evidence="5 6">
    <name type="scientific">Heyndrickxia oleronia</name>
    <dbReference type="NCBI Taxonomy" id="38875"/>
    <lineage>
        <taxon>Bacteria</taxon>
        <taxon>Bacillati</taxon>
        <taxon>Bacillota</taxon>
        <taxon>Bacilli</taxon>
        <taxon>Bacillales</taxon>
        <taxon>Bacillaceae</taxon>
        <taxon>Heyndrickxia</taxon>
    </lineage>
</organism>
<evidence type="ECO:0000256" key="2">
    <source>
        <dbReference type="ARBA" id="ARBA00022741"/>
    </source>
</evidence>
<evidence type="ECO:0000256" key="1">
    <source>
        <dbReference type="ARBA" id="ARBA00022448"/>
    </source>
</evidence>
<dbReference type="SMART" id="SM00382">
    <property type="entry name" value="AAA"/>
    <property type="match status" value="1"/>
</dbReference>
<evidence type="ECO:0000259" key="4">
    <source>
        <dbReference type="PROSITE" id="PS50893"/>
    </source>
</evidence>
<evidence type="ECO:0000313" key="5">
    <source>
        <dbReference type="EMBL" id="OOP67593.1"/>
    </source>
</evidence>
<dbReference type="InterPro" id="IPR003593">
    <property type="entry name" value="AAA+_ATPase"/>
</dbReference>
<dbReference type="EMBL" id="MTLA01000183">
    <property type="protein sequence ID" value="OOP67593.1"/>
    <property type="molecule type" value="Genomic_DNA"/>
</dbReference>
<dbReference type="Proteomes" id="UP000189761">
    <property type="component" value="Unassembled WGS sequence"/>
</dbReference>